<evidence type="ECO:0000313" key="1">
    <source>
        <dbReference type="EMBL" id="KAI4353809.1"/>
    </source>
</evidence>
<name>A0ACB9Q0Y8_BAUVA</name>
<sequence length="302" mass="34288">MFALNSQNYQEGQVKDHQDGISVDAESLFSIQKVLPKLEEVSLNEKEVMMLWHEKSEEALLHNIKCLQLYCFHNANELDTLPFAFLLNVPNMETLAIACSDFKEIFPSQKLEGEYIRKLAQLKGLRLVNLSQLSTIGLEHSWKDRLCENLEVLQIQRCPRLTNIVQSAVSFSSLKELLINQCHGLECLFTSSKAKSLVRLKEMCIEECKSIKEIVAKEEDESTQDEIIFEHLIKISLNSLPYLTTFHTGNSSLKLPSLHKVIITQCPKIINFSQGSISAPILLGIQVSQDDFKIMCFACVIL</sequence>
<comment type="caution">
    <text evidence="1">The sequence shown here is derived from an EMBL/GenBank/DDBJ whole genome shotgun (WGS) entry which is preliminary data.</text>
</comment>
<keyword evidence="2" id="KW-1185">Reference proteome</keyword>
<dbReference type="EMBL" id="CM039427">
    <property type="protein sequence ID" value="KAI4353809.1"/>
    <property type="molecule type" value="Genomic_DNA"/>
</dbReference>
<accession>A0ACB9Q0Y8</accession>
<proteinExistence type="predicted"/>
<reference evidence="1 2" key="1">
    <citation type="journal article" date="2022" name="DNA Res.">
        <title>Chromosomal-level genome assembly of the orchid tree Bauhinia variegata (Leguminosae; Cercidoideae) supports the allotetraploid origin hypothesis of Bauhinia.</title>
        <authorList>
            <person name="Zhong Y."/>
            <person name="Chen Y."/>
            <person name="Zheng D."/>
            <person name="Pang J."/>
            <person name="Liu Y."/>
            <person name="Luo S."/>
            <person name="Meng S."/>
            <person name="Qian L."/>
            <person name="Wei D."/>
            <person name="Dai S."/>
            <person name="Zhou R."/>
        </authorList>
    </citation>
    <scope>NUCLEOTIDE SEQUENCE [LARGE SCALE GENOMIC DNA]</scope>
    <source>
        <strain evidence="1">BV-YZ2020</strain>
    </source>
</reference>
<organism evidence="1 2">
    <name type="scientific">Bauhinia variegata</name>
    <name type="common">Purple orchid tree</name>
    <name type="synonym">Phanera variegata</name>
    <dbReference type="NCBI Taxonomy" id="167791"/>
    <lineage>
        <taxon>Eukaryota</taxon>
        <taxon>Viridiplantae</taxon>
        <taxon>Streptophyta</taxon>
        <taxon>Embryophyta</taxon>
        <taxon>Tracheophyta</taxon>
        <taxon>Spermatophyta</taxon>
        <taxon>Magnoliopsida</taxon>
        <taxon>eudicotyledons</taxon>
        <taxon>Gunneridae</taxon>
        <taxon>Pentapetalae</taxon>
        <taxon>rosids</taxon>
        <taxon>fabids</taxon>
        <taxon>Fabales</taxon>
        <taxon>Fabaceae</taxon>
        <taxon>Cercidoideae</taxon>
        <taxon>Cercideae</taxon>
        <taxon>Bauhiniinae</taxon>
        <taxon>Bauhinia</taxon>
    </lineage>
</organism>
<evidence type="ECO:0000313" key="2">
    <source>
        <dbReference type="Proteomes" id="UP000828941"/>
    </source>
</evidence>
<gene>
    <name evidence="1" type="ORF">L6164_002735</name>
</gene>
<dbReference type="Proteomes" id="UP000828941">
    <property type="component" value="Chromosome 2"/>
</dbReference>
<protein>
    <submittedName>
        <fullName evidence="1">Uncharacterized protein</fullName>
    </submittedName>
</protein>